<dbReference type="PROSITE" id="PS50850">
    <property type="entry name" value="MFS"/>
    <property type="match status" value="1"/>
</dbReference>
<feature type="transmembrane region" description="Helical" evidence="6">
    <location>
        <begin position="304"/>
        <end position="325"/>
    </location>
</feature>
<dbReference type="AlphaFoldDB" id="A0A6P2BSZ2"/>
<feature type="transmembrane region" description="Helical" evidence="6">
    <location>
        <begin position="140"/>
        <end position="159"/>
    </location>
</feature>
<feature type="transmembrane region" description="Helical" evidence="6">
    <location>
        <begin position="442"/>
        <end position="462"/>
    </location>
</feature>
<dbReference type="InterPro" id="IPR020846">
    <property type="entry name" value="MFS_dom"/>
</dbReference>
<comment type="caution">
    <text evidence="8">The sequence shown here is derived from an EMBL/GenBank/DDBJ whole genome shotgun (WGS) entry which is preliminary data.</text>
</comment>
<feature type="transmembrane region" description="Helical" evidence="6">
    <location>
        <begin position="360"/>
        <end position="380"/>
    </location>
</feature>
<keyword evidence="4 6" id="KW-1133">Transmembrane helix</keyword>
<feature type="transmembrane region" description="Helical" evidence="6">
    <location>
        <begin position="337"/>
        <end position="354"/>
    </location>
</feature>
<dbReference type="EMBL" id="RPFW01000005">
    <property type="protein sequence ID" value="TVZ02182.1"/>
    <property type="molecule type" value="Genomic_DNA"/>
</dbReference>
<dbReference type="Gene3D" id="1.20.1250.20">
    <property type="entry name" value="MFS general substrate transporter like domains"/>
    <property type="match status" value="2"/>
</dbReference>
<gene>
    <name evidence="8" type="ORF">EAS64_25480</name>
</gene>
<dbReference type="PANTHER" id="PTHR42718">
    <property type="entry name" value="MAJOR FACILITATOR SUPERFAMILY MULTIDRUG TRANSPORTER MFSC"/>
    <property type="match status" value="1"/>
</dbReference>
<reference evidence="8 9" key="1">
    <citation type="submission" date="2018-11" db="EMBL/GenBank/DDBJ databases">
        <title>Trebonia kvetii gen.nov., sp.nov., a novel acidophilic actinobacterium, and proposal of the new actinobacterial family Treboniaceae fam. nov.</title>
        <authorList>
            <person name="Rapoport D."/>
            <person name="Sagova-Mareckova M."/>
            <person name="Sedlacek I."/>
            <person name="Provaznik J."/>
            <person name="Kralova S."/>
            <person name="Pavlinic D."/>
            <person name="Benes V."/>
            <person name="Kopecky J."/>
        </authorList>
    </citation>
    <scope>NUCLEOTIDE SEQUENCE [LARGE SCALE GENOMIC DNA]</scope>
    <source>
        <strain evidence="8 9">15Tr583</strain>
    </source>
</reference>
<dbReference type="InterPro" id="IPR011701">
    <property type="entry name" value="MFS"/>
</dbReference>
<dbReference type="GO" id="GO:0022857">
    <property type="term" value="F:transmembrane transporter activity"/>
    <property type="evidence" value="ECO:0007669"/>
    <property type="project" value="InterPro"/>
</dbReference>
<dbReference type="RefSeq" id="WP_145856947.1">
    <property type="nucleotide sequence ID" value="NZ_RPFW01000005.1"/>
</dbReference>
<feature type="domain" description="Major facilitator superfamily (MFS) profile" evidence="7">
    <location>
        <begin position="1"/>
        <end position="468"/>
    </location>
</feature>
<dbReference type="Proteomes" id="UP000460272">
    <property type="component" value="Unassembled WGS sequence"/>
</dbReference>
<dbReference type="PANTHER" id="PTHR42718:SF9">
    <property type="entry name" value="MAJOR FACILITATOR SUPERFAMILY MULTIDRUG TRANSPORTER MFSC"/>
    <property type="match status" value="1"/>
</dbReference>
<keyword evidence="3 6" id="KW-0812">Transmembrane</keyword>
<evidence type="ECO:0000259" key="7">
    <source>
        <dbReference type="PROSITE" id="PS50850"/>
    </source>
</evidence>
<evidence type="ECO:0000256" key="5">
    <source>
        <dbReference type="ARBA" id="ARBA00023136"/>
    </source>
</evidence>
<sequence>MDEAVRARAERPTRYYMLVVGVIALVIGNANFEFTLIGGAFPNIAVAFHTTQVLLVMTVVFVASLVFLPITGKLGDIYGKKKMLLVVSVLFAIGSVLCAVAPVYWLFLVGRVLQSSFVVAYVAGYGLVRDLLPRRLVPLGVGWIGAGTGIAVLAGPLLGGWLIDSYGFRSAFWFELIYDVAAGLLVLFVVPESPVRIKRKVDYAGGLLLGVGIAVLVYGVVYNWAIPFAFPVAAVLLIAFAAVERRTAEPLMSLRLLGKPKVWYTLLAASVTIFAIQVGPNALAEIVRIPRIPGVLDQGLGWSAWQYGIYAGLPFGLVGALTGLLAGWMSRRYSPRLVLLIAGVGGLVPSLIAATSASGAAVFIVIAALQGVGLGFLYAAANNLVIEAVPADSQGVGTSMLYTALGTMNAVSTAIIGTITAAHTVPVGSGAAAAFIVNSDGFRISFLVMIGTSVAGLLLTLAMRHGRQAALGGEPVEDIVAVPQEV</sequence>
<dbReference type="InterPro" id="IPR001958">
    <property type="entry name" value="Tet-R_TetA/multi-R_MdtG-like"/>
</dbReference>
<feature type="transmembrane region" description="Helical" evidence="6">
    <location>
        <begin position="112"/>
        <end position="128"/>
    </location>
</feature>
<feature type="transmembrane region" description="Helical" evidence="6">
    <location>
        <begin position="224"/>
        <end position="243"/>
    </location>
</feature>
<proteinExistence type="predicted"/>
<keyword evidence="2" id="KW-0813">Transport</keyword>
<comment type="subcellular location">
    <subcellularLocation>
        <location evidence="1">Cell membrane</location>
        <topology evidence="1">Multi-pass membrane protein</topology>
    </subcellularLocation>
</comment>
<protein>
    <submittedName>
        <fullName evidence="8">MFS transporter</fullName>
    </submittedName>
</protein>
<accession>A0A6P2BSZ2</accession>
<evidence type="ECO:0000256" key="1">
    <source>
        <dbReference type="ARBA" id="ARBA00004651"/>
    </source>
</evidence>
<feature type="transmembrane region" description="Helical" evidence="6">
    <location>
        <begin position="263"/>
        <end position="284"/>
    </location>
</feature>
<evidence type="ECO:0000256" key="2">
    <source>
        <dbReference type="ARBA" id="ARBA00022448"/>
    </source>
</evidence>
<dbReference type="InterPro" id="IPR036259">
    <property type="entry name" value="MFS_trans_sf"/>
</dbReference>
<dbReference type="PRINTS" id="PR01035">
    <property type="entry name" value="TCRTETA"/>
</dbReference>
<organism evidence="8 9">
    <name type="scientific">Trebonia kvetii</name>
    <dbReference type="NCBI Taxonomy" id="2480626"/>
    <lineage>
        <taxon>Bacteria</taxon>
        <taxon>Bacillati</taxon>
        <taxon>Actinomycetota</taxon>
        <taxon>Actinomycetes</taxon>
        <taxon>Streptosporangiales</taxon>
        <taxon>Treboniaceae</taxon>
        <taxon>Trebonia</taxon>
    </lineage>
</organism>
<evidence type="ECO:0000256" key="3">
    <source>
        <dbReference type="ARBA" id="ARBA00022692"/>
    </source>
</evidence>
<name>A0A6P2BSZ2_9ACTN</name>
<feature type="transmembrane region" description="Helical" evidence="6">
    <location>
        <begin position="15"/>
        <end position="41"/>
    </location>
</feature>
<feature type="transmembrane region" description="Helical" evidence="6">
    <location>
        <begin position="171"/>
        <end position="189"/>
    </location>
</feature>
<evidence type="ECO:0000313" key="8">
    <source>
        <dbReference type="EMBL" id="TVZ02182.1"/>
    </source>
</evidence>
<dbReference type="SUPFAM" id="SSF103473">
    <property type="entry name" value="MFS general substrate transporter"/>
    <property type="match status" value="1"/>
</dbReference>
<keyword evidence="9" id="KW-1185">Reference proteome</keyword>
<keyword evidence="5 6" id="KW-0472">Membrane</keyword>
<dbReference type="Pfam" id="PF07690">
    <property type="entry name" value="MFS_1"/>
    <property type="match status" value="2"/>
</dbReference>
<feature type="transmembrane region" description="Helical" evidence="6">
    <location>
        <begin position="53"/>
        <end position="71"/>
    </location>
</feature>
<feature type="transmembrane region" description="Helical" evidence="6">
    <location>
        <begin position="83"/>
        <end position="106"/>
    </location>
</feature>
<feature type="transmembrane region" description="Helical" evidence="6">
    <location>
        <begin position="401"/>
        <end position="422"/>
    </location>
</feature>
<evidence type="ECO:0000313" key="9">
    <source>
        <dbReference type="Proteomes" id="UP000460272"/>
    </source>
</evidence>
<dbReference type="GO" id="GO:0005886">
    <property type="term" value="C:plasma membrane"/>
    <property type="evidence" value="ECO:0007669"/>
    <property type="project" value="UniProtKB-SubCell"/>
</dbReference>
<evidence type="ECO:0000256" key="4">
    <source>
        <dbReference type="ARBA" id="ARBA00022989"/>
    </source>
</evidence>
<evidence type="ECO:0000256" key="6">
    <source>
        <dbReference type="SAM" id="Phobius"/>
    </source>
</evidence>
<feature type="transmembrane region" description="Helical" evidence="6">
    <location>
        <begin position="201"/>
        <end position="218"/>
    </location>
</feature>
<dbReference type="OrthoDB" id="3390851at2"/>